<feature type="chain" id="PRO_5016451731" description="PEBP-like protein" evidence="1">
    <location>
        <begin position="18"/>
        <end position="198"/>
    </location>
</feature>
<feature type="signal peptide" evidence="1">
    <location>
        <begin position="1"/>
        <end position="17"/>
    </location>
</feature>
<gene>
    <name evidence="2" type="ORF">BO78DRAFT_453294</name>
</gene>
<proteinExistence type="predicted"/>
<protein>
    <recommendedName>
        <fullName evidence="4">PEBP-like protein</fullName>
    </recommendedName>
</protein>
<keyword evidence="1" id="KW-0732">Signal</keyword>
<dbReference type="OrthoDB" id="2506647at2759"/>
<name>A0A319EPN4_ASPSB</name>
<dbReference type="STRING" id="1448318.A0A319EPN4"/>
<organism evidence="2 3">
    <name type="scientific">Aspergillus sclerotiicarbonarius (strain CBS 121057 / IBT 28362)</name>
    <dbReference type="NCBI Taxonomy" id="1448318"/>
    <lineage>
        <taxon>Eukaryota</taxon>
        <taxon>Fungi</taxon>
        <taxon>Dikarya</taxon>
        <taxon>Ascomycota</taxon>
        <taxon>Pezizomycotina</taxon>
        <taxon>Eurotiomycetes</taxon>
        <taxon>Eurotiomycetidae</taxon>
        <taxon>Eurotiales</taxon>
        <taxon>Aspergillaceae</taxon>
        <taxon>Aspergillus</taxon>
        <taxon>Aspergillus subgen. Circumdati</taxon>
    </lineage>
</organism>
<sequence>MFKSLAAIALAAGMAGAQSPPGYIPSSSTYLGVEFNTTVIAPGRFIDASLVADAPVTFPDKTSSDPLTYQVFMLDLSIPSMAVTADPGYPLVPGIAANDTTRLHWWQGNLTVQDGILVNSSGALAPWNIPEPEGTADHYYAFYLFAQPADWSPSAAALNGLYLDTSSDSRYNFSLVAIAEQVGEPVAANYFLSLESSS</sequence>
<dbReference type="SUPFAM" id="SSF49777">
    <property type="entry name" value="PEBP-like"/>
    <property type="match status" value="1"/>
</dbReference>
<evidence type="ECO:0000256" key="1">
    <source>
        <dbReference type="SAM" id="SignalP"/>
    </source>
</evidence>
<accession>A0A319EPN4</accession>
<dbReference type="Gene3D" id="3.90.280.10">
    <property type="entry name" value="PEBP-like"/>
    <property type="match status" value="1"/>
</dbReference>
<keyword evidence="3" id="KW-1185">Reference proteome</keyword>
<reference evidence="2 3" key="1">
    <citation type="submission" date="2018-02" db="EMBL/GenBank/DDBJ databases">
        <title>The genomes of Aspergillus section Nigri reveals drivers in fungal speciation.</title>
        <authorList>
            <consortium name="DOE Joint Genome Institute"/>
            <person name="Vesth T.C."/>
            <person name="Nybo J."/>
            <person name="Theobald S."/>
            <person name="Brandl J."/>
            <person name="Frisvad J.C."/>
            <person name="Nielsen K.F."/>
            <person name="Lyhne E.K."/>
            <person name="Kogle M.E."/>
            <person name="Kuo A."/>
            <person name="Riley R."/>
            <person name="Clum A."/>
            <person name="Nolan M."/>
            <person name="Lipzen A."/>
            <person name="Salamov A."/>
            <person name="Henrissat B."/>
            <person name="Wiebenga A."/>
            <person name="De vries R.P."/>
            <person name="Grigoriev I.V."/>
            <person name="Mortensen U.H."/>
            <person name="Andersen M.R."/>
            <person name="Baker S.E."/>
        </authorList>
    </citation>
    <scope>NUCLEOTIDE SEQUENCE [LARGE SCALE GENOMIC DNA]</scope>
    <source>
        <strain evidence="2 3">CBS 121057</strain>
    </source>
</reference>
<dbReference type="Proteomes" id="UP000248423">
    <property type="component" value="Unassembled WGS sequence"/>
</dbReference>
<evidence type="ECO:0008006" key="4">
    <source>
        <dbReference type="Google" id="ProtNLM"/>
    </source>
</evidence>
<dbReference type="AlphaFoldDB" id="A0A319EPN4"/>
<dbReference type="InterPro" id="IPR036610">
    <property type="entry name" value="PEBP-like_sf"/>
</dbReference>
<dbReference type="CDD" id="cd00866">
    <property type="entry name" value="PEBP_euk"/>
    <property type="match status" value="1"/>
</dbReference>
<dbReference type="InterPro" id="IPR035810">
    <property type="entry name" value="PEBP_euk"/>
</dbReference>
<dbReference type="EMBL" id="KZ826390">
    <property type="protein sequence ID" value="PYI02729.1"/>
    <property type="molecule type" value="Genomic_DNA"/>
</dbReference>
<dbReference type="VEuPathDB" id="FungiDB:BO78DRAFT_453294"/>
<evidence type="ECO:0000313" key="2">
    <source>
        <dbReference type="EMBL" id="PYI02729.1"/>
    </source>
</evidence>
<evidence type="ECO:0000313" key="3">
    <source>
        <dbReference type="Proteomes" id="UP000248423"/>
    </source>
</evidence>